<dbReference type="EMBL" id="JRNS01000510">
    <property type="protein sequence ID" value="KGF43838.1"/>
    <property type="molecule type" value="Genomic_DNA"/>
</dbReference>
<dbReference type="InterPro" id="IPR014729">
    <property type="entry name" value="Rossmann-like_a/b/a_fold"/>
</dbReference>
<evidence type="ECO:0000313" key="6">
    <source>
        <dbReference type="Proteomes" id="UP000029578"/>
    </source>
</evidence>
<dbReference type="RefSeq" id="WP_036866584.1">
    <property type="nucleotide sequence ID" value="NZ_JRNS01000510.1"/>
</dbReference>
<evidence type="ECO:0000259" key="4">
    <source>
        <dbReference type="SMART" id="SM00893"/>
    </source>
</evidence>
<feature type="domain" description="Electron transfer flavoprotein alpha/beta-subunit N-terminal" evidence="4">
    <location>
        <begin position="26"/>
        <end position="215"/>
    </location>
</feature>
<dbReference type="PANTHER" id="PTHR21294:SF17">
    <property type="entry name" value="PROTEIN FIXA"/>
    <property type="match status" value="1"/>
</dbReference>
<evidence type="ECO:0000256" key="2">
    <source>
        <dbReference type="ARBA" id="ARBA00022982"/>
    </source>
</evidence>
<keyword evidence="2" id="KW-0249">Electron transport</keyword>
<dbReference type="PANTHER" id="PTHR21294">
    <property type="entry name" value="ELECTRON TRANSFER FLAVOPROTEIN BETA-SUBUNIT"/>
    <property type="match status" value="1"/>
</dbReference>
<dbReference type="Proteomes" id="UP000029578">
    <property type="component" value="Unassembled WGS sequence"/>
</dbReference>
<organism evidence="5 6">
    <name type="scientific">Prevotella melaninogenica DNF00666</name>
    <dbReference type="NCBI Taxonomy" id="1401073"/>
    <lineage>
        <taxon>Bacteria</taxon>
        <taxon>Pseudomonadati</taxon>
        <taxon>Bacteroidota</taxon>
        <taxon>Bacteroidia</taxon>
        <taxon>Bacteroidales</taxon>
        <taxon>Prevotellaceae</taxon>
        <taxon>Prevotella</taxon>
    </lineage>
</organism>
<comment type="similarity">
    <text evidence="1">Belongs to the ETF beta-subunit/FixA family.</text>
</comment>
<evidence type="ECO:0000313" key="5">
    <source>
        <dbReference type="EMBL" id="KGF43838.1"/>
    </source>
</evidence>
<dbReference type="InterPro" id="IPR012255">
    <property type="entry name" value="ETF_b"/>
</dbReference>
<dbReference type="PIRSF" id="PIRSF000090">
    <property type="entry name" value="Beta-ETF"/>
    <property type="match status" value="1"/>
</dbReference>
<proteinExistence type="inferred from homology"/>
<dbReference type="CDD" id="cd01714">
    <property type="entry name" value="ETF_beta"/>
    <property type="match status" value="1"/>
</dbReference>
<name>A0A096A9S3_9BACT</name>
<dbReference type="Pfam" id="PF01012">
    <property type="entry name" value="ETF"/>
    <property type="match status" value="1"/>
</dbReference>
<dbReference type="SUPFAM" id="SSF52402">
    <property type="entry name" value="Adenine nucleotide alpha hydrolases-like"/>
    <property type="match status" value="1"/>
</dbReference>
<dbReference type="Gene3D" id="3.40.50.620">
    <property type="entry name" value="HUPs"/>
    <property type="match status" value="1"/>
</dbReference>
<keyword evidence="2" id="KW-0813">Transport</keyword>
<sequence length="289" mass="30951">MSLKIVVLAKQVPDTRNVGKDAMTAEGTVNRAALPAIFNPEDLNALEQALRLKEQNPGSTVGILTMGPPRAGEIIRQGLYRGADTGWLLTDRKFAGADTLATSYALATAVQKIGDVDIIIGGRQAIDGDTAQVGPQVAQKLGLNQVTYAEEILKIEDGKATIRRHIDGGVETVVAPLPVLITVNGTAAPARPCNAKLVMKYKYATCPMERKGDEPWTQLYEERPYLTLNQWSVADVNGDEEQCGLSGSPTKVKSVQNIVFQAKESKALTGSDGDVEGLIKELLGEKIIG</sequence>
<dbReference type="AlphaFoldDB" id="A0A096A9S3"/>
<dbReference type="InterPro" id="IPR033948">
    <property type="entry name" value="ETF_beta_N"/>
</dbReference>
<dbReference type="InterPro" id="IPR000049">
    <property type="entry name" value="ET-Flavoprotein_bsu_CS"/>
</dbReference>
<dbReference type="PROSITE" id="PS01065">
    <property type="entry name" value="ETF_BETA"/>
    <property type="match status" value="1"/>
</dbReference>
<evidence type="ECO:0000256" key="1">
    <source>
        <dbReference type="ARBA" id="ARBA00007557"/>
    </source>
</evidence>
<dbReference type="GO" id="GO:0009055">
    <property type="term" value="F:electron transfer activity"/>
    <property type="evidence" value="ECO:0007669"/>
    <property type="project" value="InterPro"/>
</dbReference>
<protein>
    <recommendedName>
        <fullName evidence="3">Protein FixA</fullName>
    </recommendedName>
</protein>
<dbReference type="InterPro" id="IPR014730">
    <property type="entry name" value="ETF_a/b_N"/>
</dbReference>
<dbReference type="SMART" id="SM00893">
    <property type="entry name" value="ETF"/>
    <property type="match status" value="1"/>
</dbReference>
<gene>
    <name evidence="5" type="ORF">HMPREF0661_11490</name>
</gene>
<comment type="caution">
    <text evidence="5">The sequence shown here is derived from an EMBL/GenBank/DDBJ whole genome shotgun (WGS) entry which is preliminary data.</text>
</comment>
<evidence type="ECO:0000256" key="3">
    <source>
        <dbReference type="ARBA" id="ARBA00040635"/>
    </source>
</evidence>
<accession>A0A096A9S3</accession>
<reference evidence="5 6" key="1">
    <citation type="submission" date="2014-07" db="EMBL/GenBank/DDBJ databases">
        <authorList>
            <person name="McCorrison J."/>
            <person name="Sanka R."/>
            <person name="Torralba M."/>
            <person name="Gillis M."/>
            <person name="Haft D.H."/>
            <person name="Methe B."/>
            <person name="Sutton G."/>
            <person name="Nelson K.E."/>
        </authorList>
    </citation>
    <scope>NUCLEOTIDE SEQUENCE [LARGE SCALE GENOMIC DNA]</scope>
    <source>
        <strain evidence="5 6">DNF00666</strain>
    </source>
</reference>